<keyword evidence="2" id="KW-0378">Hydrolase</keyword>
<dbReference type="Gene3D" id="2.60.120.260">
    <property type="entry name" value="Galactose-binding domain-like"/>
    <property type="match status" value="1"/>
</dbReference>
<dbReference type="PANTHER" id="PTHR31490:SF3">
    <property type="entry name" value="GLYCOSYL HYDROLASE FAMILY 10 PROTEIN"/>
    <property type="match status" value="1"/>
</dbReference>
<dbReference type="Pfam" id="PF00331">
    <property type="entry name" value="Glyco_hydro_10"/>
    <property type="match status" value="1"/>
</dbReference>
<sequence>MYDSTAYTECKEEPEKPLYNGGVFESQPQSDGGVQHAIAFYAVDAWVRIEGSSSGLIRASLQTENETYDCIGTVLAKRGCWSFLKGGFLLNWPSTSSMLLFQNTDGKDINIELASPSLQPFTKQQWRFNQEYLINTHRKQAVTVHVSDSNGKRMQGATITIEQVSKDFPFGSAIAKTILGNMAYQNWFVKRFNAAVFENELKWYATEPDQGKVNYTISDQMLQFVRANKIIARGHNIFWEDPKYTPAWARNLTGTQLQAAVDSRIQSLMNQYREEFIHWDVSNEMLHFDFYEKRLGPDATFHFFETAHKSDPLATLFMNDFNVVETCIPNLPLMRAIIDKLATLNLPIWLTEVDISKTLDKQTQAIYLEQVLREGFSHPSVNGIMLWTALHPQGCYQMCLTDNDFRNLPSGDVVDKLLQEWQTAHAEGVTDEHGSYSIFGFLGEYRVTATYGNKTADTNFSLCGGRETKHVTIRL</sequence>
<dbReference type="Gene3D" id="3.20.20.80">
    <property type="entry name" value="Glycosidases"/>
    <property type="match status" value="2"/>
</dbReference>
<organism evidence="6 7">
    <name type="scientific">Stylosanthes scabra</name>
    <dbReference type="NCBI Taxonomy" id="79078"/>
    <lineage>
        <taxon>Eukaryota</taxon>
        <taxon>Viridiplantae</taxon>
        <taxon>Streptophyta</taxon>
        <taxon>Embryophyta</taxon>
        <taxon>Tracheophyta</taxon>
        <taxon>Spermatophyta</taxon>
        <taxon>Magnoliopsida</taxon>
        <taxon>eudicotyledons</taxon>
        <taxon>Gunneridae</taxon>
        <taxon>Pentapetalae</taxon>
        <taxon>rosids</taxon>
        <taxon>fabids</taxon>
        <taxon>Fabales</taxon>
        <taxon>Fabaceae</taxon>
        <taxon>Papilionoideae</taxon>
        <taxon>50 kb inversion clade</taxon>
        <taxon>dalbergioids sensu lato</taxon>
        <taxon>Dalbergieae</taxon>
        <taxon>Pterocarpus clade</taxon>
        <taxon>Stylosanthes</taxon>
    </lineage>
</organism>
<feature type="domain" description="GH10" evidence="5">
    <location>
        <begin position="155"/>
        <end position="417"/>
    </location>
</feature>
<keyword evidence="7" id="KW-1185">Reference proteome</keyword>
<dbReference type="PANTHER" id="PTHR31490">
    <property type="entry name" value="GLYCOSYL HYDROLASE"/>
    <property type="match status" value="1"/>
</dbReference>
<name>A0ABU6VHA8_9FABA</name>
<reference evidence="6 7" key="1">
    <citation type="journal article" date="2023" name="Plants (Basel)">
        <title>Bridging the Gap: Combining Genomics and Transcriptomics Approaches to Understand Stylosanthes scabra, an Orphan Legume from the Brazilian Caatinga.</title>
        <authorList>
            <person name="Ferreira-Neto J.R.C."/>
            <person name="da Silva M.D."/>
            <person name="Binneck E."/>
            <person name="de Melo N.F."/>
            <person name="da Silva R.H."/>
            <person name="de Melo A.L.T.M."/>
            <person name="Pandolfi V."/>
            <person name="Bustamante F.O."/>
            <person name="Brasileiro-Vidal A.C."/>
            <person name="Benko-Iseppon A.M."/>
        </authorList>
    </citation>
    <scope>NUCLEOTIDE SEQUENCE [LARGE SCALE GENOMIC DNA]</scope>
    <source>
        <tissue evidence="6">Leaves</tissue>
    </source>
</reference>
<evidence type="ECO:0000256" key="4">
    <source>
        <dbReference type="ARBA" id="ARBA00023326"/>
    </source>
</evidence>
<evidence type="ECO:0000256" key="3">
    <source>
        <dbReference type="ARBA" id="ARBA00023277"/>
    </source>
</evidence>
<accession>A0ABU6VHA8</accession>
<comment type="similarity">
    <text evidence="1">Belongs to the glycosyl hydrolase 10 (cellulase F) family.</text>
</comment>
<evidence type="ECO:0000313" key="7">
    <source>
        <dbReference type="Proteomes" id="UP001341840"/>
    </source>
</evidence>
<protein>
    <recommendedName>
        <fullName evidence="5">GH10 domain-containing protein</fullName>
    </recommendedName>
</protein>
<dbReference type="EMBL" id="JASCZI010151470">
    <property type="protein sequence ID" value="MED6173040.1"/>
    <property type="molecule type" value="Genomic_DNA"/>
</dbReference>
<evidence type="ECO:0000259" key="5">
    <source>
        <dbReference type="PROSITE" id="PS51760"/>
    </source>
</evidence>
<dbReference type="InterPro" id="IPR001000">
    <property type="entry name" value="GH10_dom"/>
</dbReference>
<dbReference type="InterPro" id="IPR044846">
    <property type="entry name" value="GH10"/>
</dbReference>
<dbReference type="PROSITE" id="PS51760">
    <property type="entry name" value="GH10_2"/>
    <property type="match status" value="1"/>
</dbReference>
<comment type="caution">
    <text evidence="6">The sequence shown here is derived from an EMBL/GenBank/DDBJ whole genome shotgun (WGS) entry which is preliminary data.</text>
</comment>
<dbReference type="SMART" id="SM00633">
    <property type="entry name" value="Glyco_10"/>
    <property type="match status" value="1"/>
</dbReference>
<dbReference type="Proteomes" id="UP001341840">
    <property type="component" value="Unassembled WGS sequence"/>
</dbReference>
<keyword evidence="4" id="KW-0624">Polysaccharide degradation</keyword>
<proteinExistence type="inferred from homology"/>
<evidence type="ECO:0000256" key="1">
    <source>
        <dbReference type="ARBA" id="ARBA00007495"/>
    </source>
</evidence>
<dbReference type="InterPro" id="IPR017853">
    <property type="entry name" value="GH"/>
</dbReference>
<dbReference type="SUPFAM" id="SSF51445">
    <property type="entry name" value="(Trans)glycosidases"/>
    <property type="match status" value="1"/>
</dbReference>
<keyword evidence="3" id="KW-0119">Carbohydrate metabolism</keyword>
<evidence type="ECO:0000256" key="2">
    <source>
        <dbReference type="ARBA" id="ARBA00022801"/>
    </source>
</evidence>
<evidence type="ECO:0000313" key="6">
    <source>
        <dbReference type="EMBL" id="MED6173040.1"/>
    </source>
</evidence>
<gene>
    <name evidence="6" type="ORF">PIB30_055596</name>
</gene>